<evidence type="ECO:0000313" key="7">
    <source>
        <dbReference type="EMBL" id="GAG05168.1"/>
    </source>
</evidence>
<dbReference type="EMBL" id="BARS01026843">
    <property type="protein sequence ID" value="GAG05168.1"/>
    <property type="molecule type" value="Genomic_DNA"/>
</dbReference>
<accession>X0UXY7</accession>
<dbReference type="GO" id="GO:0012505">
    <property type="term" value="C:endomembrane system"/>
    <property type="evidence" value="ECO:0007669"/>
    <property type="project" value="UniProtKB-SubCell"/>
</dbReference>
<evidence type="ECO:0000256" key="4">
    <source>
        <dbReference type="ARBA" id="ARBA00023136"/>
    </source>
</evidence>
<keyword evidence="3 5" id="KW-1133">Transmembrane helix</keyword>
<evidence type="ECO:0000256" key="3">
    <source>
        <dbReference type="ARBA" id="ARBA00022989"/>
    </source>
</evidence>
<feature type="transmembrane region" description="Helical" evidence="5">
    <location>
        <begin position="15"/>
        <end position="33"/>
    </location>
</feature>
<dbReference type="Gene3D" id="1.20.1250.20">
    <property type="entry name" value="MFS general substrate transporter like domains"/>
    <property type="match status" value="1"/>
</dbReference>
<comment type="caution">
    <text evidence="7">The sequence shown here is derived from an EMBL/GenBank/DDBJ whole genome shotgun (WGS) entry which is preliminary data.</text>
</comment>
<dbReference type="InterPro" id="IPR020846">
    <property type="entry name" value="MFS_dom"/>
</dbReference>
<reference evidence="7" key="1">
    <citation type="journal article" date="2014" name="Front. Microbiol.">
        <title>High frequency of phylogenetically diverse reductive dehalogenase-homologous genes in deep subseafloor sedimentary metagenomes.</title>
        <authorList>
            <person name="Kawai M."/>
            <person name="Futagami T."/>
            <person name="Toyoda A."/>
            <person name="Takaki Y."/>
            <person name="Nishi S."/>
            <person name="Hori S."/>
            <person name="Arai W."/>
            <person name="Tsubouchi T."/>
            <person name="Morono Y."/>
            <person name="Uchiyama I."/>
            <person name="Ito T."/>
            <person name="Fujiyama A."/>
            <person name="Inagaki F."/>
            <person name="Takami H."/>
        </authorList>
    </citation>
    <scope>NUCLEOTIDE SEQUENCE</scope>
    <source>
        <strain evidence="7">Expedition CK06-06</strain>
    </source>
</reference>
<dbReference type="Pfam" id="PF07690">
    <property type="entry name" value="MFS_1"/>
    <property type="match status" value="1"/>
</dbReference>
<dbReference type="PROSITE" id="PS50850">
    <property type="entry name" value="MFS"/>
    <property type="match status" value="1"/>
</dbReference>
<dbReference type="PANTHER" id="PTHR43826">
    <property type="entry name" value="GLUCOSE-6-PHOSPHATE EXCHANGER SLC37A4"/>
    <property type="match status" value="1"/>
</dbReference>
<feature type="domain" description="Major facilitator superfamily (MFS) profile" evidence="6">
    <location>
        <begin position="19"/>
        <end position="161"/>
    </location>
</feature>
<comment type="subcellular location">
    <subcellularLocation>
        <location evidence="1">Endomembrane system</location>
        <topology evidence="1">Multi-pass membrane protein</topology>
    </subcellularLocation>
</comment>
<dbReference type="InterPro" id="IPR036259">
    <property type="entry name" value="MFS_trans_sf"/>
</dbReference>
<name>X0UXY7_9ZZZZ</name>
<dbReference type="InterPro" id="IPR051337">
    <property type="entry name" value="OPA_Antiporter"/>
</dbReference>
<dbReference type="PANTHER" id="PTHR43826:SF7">
    <property type="entry name" value="PROTEIN UHPC, PUTATIVE-RELATED"/>
    <property type="match status" value="1"/>
</dbReference>
<feature type="transmembrane region" description="Helical" evidence="5">
    <location>
        <begin position="116"/>
        <end position="136"/>
    </location>
</feature>
<dbReference type="GO" id="GO:0005886">
    <property type="term" value="C:plasma membrane"/>
    <property type="evidence" value="ECO:0007669"/>
    <property type="project" value="TreeGrafter"/>
</dbReference>
<dbReference type="GO" id="GO:0061513">
    <property type="term" value="F:glucose 6-phosphate:phosphate antiporter activity"/>
    <property type="evidence" value="ECO:0007669"/>
    <property type="project" value="TreeGrafter"/>
</dbReference>
<dbReference type="GO" id="GO:0035435">
    <property type="term" value="P:phosphate ion transmembrane transport"/>
    <property type="evidence" value="ECO:0007669"/>
    <property type="project" value="TreeGrafter"/>
</dbReference>
<sequence>MGDFKNNSAKDLRGWQVRIFSTVWITYFAYYLCRYNMPIAKTRMCETFSWDAVQFGQILSALLLVYAVGQFVNGQLADRFGTRMIASLGVLGSVITNLLVFAVVMVSADDGLSSKMVLRFLIILWGANGFFQAMGWSPMVRVMTHWFPVAGRGRLMGFMGT</sequence>
<keyword evidence="4 5" id="KW-0472">Membrane</keyword>
<keyword evidence="2 5" id="KW-0812">Transmembrane</keyword>
<feature type="transmembrane region" description="Helical" evidence="5">
    <location>
        <begin position="84"/>
        <end position="104"/>
    </location>
</feature>
<gene>
    <name evidence="7" type="ORF">S01H1_42245</name>
</gene>
<organism evidence="7">
    <name type="scientific">marine sediment metagenome</name>
    <dbReference type="NCBI Taxonomy" id="412755"/>
    <lineage>
        <taxon>unclassified sequences</taxon>
        <taxon>metagenomes</taxon>
        <taxon>ecological metagenomes</taxon>
    </lineage>
</organism>
<feature type="transmembrane region" description="Helical" evidence="5">
    <location>
        <begin position="53"/>
        <end position="72"/>
    </location>
</feature>
<evidence type="ECO:0000256" key="5">
    <source>
        <dbReference type="SAM" id="Phobius"/>
    </source>
</evidence>
<evidence type="ECO:0000256" key="2">
    <source>
        <dbReference type="ARBA" id="ARBA00022692"/>
    </source>
</evidence>
<proteinExistence type="predicted"/>
<dbReference type="SUPFAM" id="SSF103473">
    <property type="entry name" value="MFS general substrate transporter"/>
    <property type="match status" value="1"/>
</dbReference>
<evidence type="ECO:0000259" key="6">
    <source>
        <dbReference type="PROSITE" id="PS50850"/>
    </source>
</evidence>
<dbReference type="AlphaFoldDB" id="X0UXY7"/>
<protein>
    <recommendedName>
        <fullName evidence="6">Major facilitator superfamily (MFS) profile domain-containing protein</fullName>
    </recommendedName>
</protein>
<feature type="non-terminal residue" evidence="7">
    <location>
        <position position="161"/>
    </location>
</feature>
<dbReference type="InterPro" id="IPR011701">
    <property type="entry name" value="MFS"/>
</dbReference>
<evidence type="ECO:0000256" key="1">
    <source>
        <dbReference type="ARBA" id="ARBA00004127"/>
    </source>
</evidence>